<dbReference type="InterPro" id="IPR025615">
    <property type="entry name" value="TILa_dom"/>
</dbReference>
<dbReference type="InterPro" id="IPR036084">
    <property type="entry name" value="Ser_inhib-like_sf"/>
</dbReference>
<keyword evidence="5" id="KW-0677">Repeat</keyword>
<dbReference type="SUPFAM" id="SSF57567">
    <property type="entry name" value="Serine protease inhibitors"/>
    <property type="match status" value="2"/>
</dbReference>
<evidence type="ECO:0000256" key="3">
    <source>
        <dbReference type="ARBA" id="ARBA00022525"/>
    </source>
</evidence>
<evidence type="ECO:0000313" key="11">
    <source>
        <dbReference type="Proteomes" id="UP001066276"/>
    </source>
</evidence>
<dbReference type="EMBL" id="JANPWB010000011">
    <property type="protein sequence ID" value="KAJ1132324.1"/>
    <property type="molecule type" value="Genomic_DNA"/>
</dbReference>
<dbReference type="PROSITE" id="PS51233">
    <property type="entry name" value="VWFD"/>
    <property type="match status" value="1"/>
</dbReference>
<dbReference type="AlphaFoldDB" id="A0AAV7PYN6"/>
<dbReference type="PANTHER" id="PTHR46160:SF9">
    <property type="entry name" value="PROTEIN PRY2-RELATED"/>
    <property type="match status" value="1"/>
</dbReference>
<evidence type="ECO:0000256" key="8">
    <source>
        <dbReference type="ARBA" id="ARBA00023180"/>
    </source>
</evidence>
<dbReference type="Pfam" id="PF08742">
    <property type="entry name" value="C8"/>
    <property type="match status" value="1"/>
</dbReference>
<dbReference type="SMART" id="SM00216">
    <property type="entry name" value="VWD"/>
    <property type="match status" value="1"/>
</dbReference>
<accession>A0AAV7PYN6</accession>
<dbReference type="InterPro" id="IPR014853">
    <property type="entry name" value="VWF/SSPO/ZAN-like_Cys-rich_dom"/>
</dbReference>
<dbReference type="FunFam" id="2.10.25.10:FF:000055">
    <property type="entry name" value="alpha-tectorin isoform X1"/>
    <property type="match status" value="1"/>
</dbReference>
<dbReference type="GO" id="GO:0016020">
    <property type="term" value="C:membrane"/>
    <property type="evidence" value="ECO:0007669"/>
    <property type="project" value="UniProtKB-SubCell"/>
</dbReference>
<keyword evidence="7" id="KW-1015">Disulfide bond</keyword>
<sequence>MIKKKCSQNSHYELCGSGCPLTCSGPSSPAGCDAPCTEGCFCDRGFLLSGDKCVPVADCGCVQNNTYYPTGQNFYLGDTCTSRCNCNKNGTLDCQASSCGANELCKVANGVRGCYPAEVSQCVATGDPHYRSFDGWSFEFQGTCTYILAQLQSNLPQVPNFSVTVKNERYGTTSASVAKTVMVIVDRYNITLDRGIRWKVKVNDLLYVLPLKLSPRDIQINQEGNNIIIVTSFGLKVLYDAMYYIRVEVPSTWKGQMRGLCGNFNGDRNDDFQLPNGGRASNVDDFGAAWQVDVKEANCSRGCGNNCPTCSAANTQKYSSSLSCGMINDPSGPFRLCHGQVNPTDYLNFCLYDLCSVTDQTDLLCKNLQAYAAACQAAGTKVMPWRSATFCPLACPSKSHYDLCTSTCGETCASVTESSKCSGQCFEGCSCDSGFMFDGESCVPRDNCGCVYNGQYIPRGESVVSADCSKQCTCMSGKVGVQCSEYGCDRGSVCTVNDGLRGCYIQYIQCTFPLEAIVSTIGNVSKISFDLSHTCTTKNPYYYTLMVNYDPTIQPGGIAIAYIKKGFTSELRSNQQVKVNNAIAKLPYTDSNGLAIKTVEDGLMLDQASVLRLTLSFNGTVALAVNPTIDACGPCTDSKNTAISSIQVGNQAWAGEIWKFKLNEAVLHDINMQSQEHASFNLLMTVESRCCFLSEMAVISTICSSSAKR</sequence>
<keyword evidence="3" id="KW-0964">Secreted</keyword>
<evidence type="ECO:0000256" key="7">
    <source>
        <dbReference type="ARBA" id="ARBA00023157"/>
    </source>
</evidence>
<keyword evidence="6" id="KW-0472">Membrane</keyword>
<name>A0AAV7PYN6_PLEWA</name>
<evidence type="ECO:0000256" key="4">
    <source>
        <dbReference type="ARBA" id="ARBA00022729"/>
    </source>
</evidence>
<dbReference type="Proteomes" id="UP001066276">
    <property type="component" value="Chromosome 7"/>
</dbReference>
<organism evidence="10 11">
    <name type="scientific">Pleurodeles waltl</name>
    <name type="common">Iberian ribbed newt</name>
    <dbReference type="NCBI Taxonomy" id="8319"/>
    <lineage>
        <taxon>Eukaryota</taxon>
        <taxon>Metazoa</taxon>
        <taxon>Chordata</taxon>
        <taxon>Craniata</taxon>
        <taxon>Vertebrata</taxon>
        <taxon>Euteleostomi</taxon>
        <taxon>Amphibia</taxon>
        <taxon>Batrachia</taxon>
        <taxon>Caudata</taxon>
        <taxon>Salamandroidea</taxon>
        <taxon>Salamandridae</taxon>
        <taxon>Pleurodelinae</taxon>
        <taxon>Pleurodeles</taxon>
    </lineage>
</organism>
<comment type="caution">
    <text evidence="10">The sequence shown here is derived from an EMBL/GenBank/DDBJ whole genome shotgun (WGS) entry which is preliminary data.</text>
</comment>
<protein>
    <recommendedName>
        <fullName evidence="9">VWFD domain-containing protein</fullName>
    </recommendedName>
</protein>
<proteinExistence type="predicted"/>
<reference evidence="10" key="1">
    <citation type="journal article" date="2022" name="bioRxiv">
        <title>Sequencing and chromosome-scale assembly of the giantPleurodeles waltlgenome.</title>
        <authorList>
            <person name="Brown T."/>
            <person name="Elewa A."/>
            <person name="Iarovenko S."/>
            <person name="Subramanian E."/>
            <person name="Araus A.J."/>
            <person name="Petzold A."/>
            <person name="Susuki M."/>
            <person name="Suzuki K.-i.T."/>
            <person name="Hayashi T."/>
            <person name="Toyoda A."/>
            <person name="Oliveira C."/>
            <person name="Osipova E."/>
            <person name="Leigh N.D."/>
            <person name="Simon A."/>
            <person name="Yun M.H."/>
        </authorList>
    </citation>
    <scope>NUCLEOTIDE SEQUENCE</scope>
    <source>
        <strain evidence="10">20211129_DDA</strain>
        <tissue evidence="10">Liver</tissue>
    </source>
</reference>
<dbReference type="Pfam" id="PF12714">
    <property type="entry name" value="TILa"/>
    <property type="match status" value="2"/>
</dbReference>
<dbReference type="InterPro" id="IPR052749">
    <property type="entry name" value="Alpha-tectorin"/>
</dbReference>
<evidence type="ECO:0000313" key="10">
    <source>
        <dbReference type="EMBL" id="KAJ1132324.1"/>
    </source>
</evidence>
<dbReference type="InterPro" id="IPR002919">
    <property type="entry name" value="TIL_dom"/>
</dbReference>
<dbReference type="Pfam" id="PF00094">
    <property type="entry name" value="VWD"/>
    <property type="match status" value="1"/>
</dbReference>
<comment type="subcellular location">
    <subcellularLocation>
        <location evidence="1">Membrane</location>
    </subcellularLocation>
    <subcellularLocation>
        <location evidence="2">Secreted</location>
    </subcellularLocation>
</comment>
<evidence type="ECO:0000256" key="1">
    <source>
        <dbReference type="ARBA" id="ARBA00004370"/>
    </source>
</evidence>
<keyword evidence="4" id="KW-0732">Signal</keyword>
<keyword evidence="8" id="KW-0325">Glycoprotein</keyword>
<feature type="domain" description="VWFD" evidence="9">
    <location>
        <begin position="120"/>
        <end position="300"/>
    </location>
</feature>
<dbReference type="SMART" id="SM00832">
    <property type="entry name" value="C8"/>
    <property type="match status" value="1"/>
</dbReference>
<evidence type="ECO:0000256" key="5">
    <source>
        <dbReference type="ARBA" id="ARBA00022737"/>
    </source>
</evidence>
<dbReference type="Pfam" id="PF01826">
    <property type="entry name" value="TIL"/>
    <property type="match status" value="2"/>
</dbReference>
<dbReference type="PANTHER" id="PTHR46160">
    <property type="entry name" value="ALPHA-TECTORIN-RELATED"/>
    <property type="match status" value="1"/>
</dbReference>
<dbReference type="FunFam" id="2.10.25.10:FF:000153">
    <property type="entry name" value="MUC5B isoform 1"/>
    <property type="match status" value="1"/>
</dbReference>
<keyword evidence="11" id="KW-1185">Reference proteome</keyword>
<dbReference type="CDD" id="cd19941">
    <property type="entry name" value="TIL"/>
    <property type="match status" value="2"/>
</dbReference>
<dbReference type="InterPro" id="IPR001846">
    <property type="entry name" value="VWF_type-D"/>
</dbReference>
<dbReference type="GO" id="GO:0005576">
    <property type="term" value="C:extracellular region"/>
    <property type="evidence" value="ECO:0007669"/>
    <property type="project" value="UniProtKB-SubCell"/>
</dbReference>
<evidence type="ECO:0000256" key="6">
    <source>
        <dbReference type="ARBA" id="ARBA00023136"/>
    </source>
</evidence>
<evidence type="ECO:0000259" key="9">
    <source>
        <dbReference type="PROSITE" id="PS51233"/>
    </source>
</evidence>
<dbReference type="Gene3D" id="2.10.25.10">
    <property type="entry name" value="Laminin"/>
    <property type="match status" value="2"/>
</dbReference>
<gene>
    <name evidence="10" type="ORF">NDU88_010648</name>
</gene>
<evidence type="ECO:0000256" key="2">
    <source>
        <dbReference type="ARBA" id="ARBA00004613"/>
    </source>
</evidence>